<sequence length="303" mass="33170">MDKTTSELLNSGTQGCYKKISDGCFMCETTVCRKYHPPESDQHNLAARTSSNRVSQNGISPERAPAIMEHLCSEESKVCRAGEASSVNNTLRYTSKITQDLNKCLPSSPRNGSHSVFEGMTPVSLSTFEGVVHDVQEDAGSTWGLSREHKPGCRSFPHRNAVTDIVVSSEDPARDTDLDIRFCGLAANRVTSDLVDDEVFTRSSKRTHKYSSPSMRISLKKLLARLRPQSPPTRDCPCEPAQNGPCQVLHLPPEGGTSQDYHPISVDSPRSPVNTEERFTYITMPILTDTPTSSLNGGNAIGN</sequence>
<evidence type="ECO:0000313" key="3">
    <source>
        <dbReference type="Proteomes" id="UP001208570"/>
    </source>
</evidence>
<gene>
    <name evidence="2" type="ORF">LSH36_24g01013</name>
</gene>
<name>A0AAD9KC67_9ANNE</name>
<keyword evidence="3" id="KW-1185">Reference proteome</keyword>
<evidence type="ECO:0000256" key="1">
    <source>
        <dbReference type="SAM" id="MobiDB-lite"/>
    </source>
</evidence>
<accession>A0AAD9KC67</accession>
<feature type="compositionally biased region" description="Polar residues" evidence="1">
    <location>
        <begin position="47"/>
        <end position="58"/>
    </location>
</feature>
<feature type="region of interest" description="Disordered" evidence="1">
    <location>
        <begin position="247"/>
        <end position="273"/>
    </location>
</feature>
<comment type="caution">
    <text evidence="2">The sequence shown here is derived from an EMBL/GenBank/DDBJ whole genome shotgun (WGS) entry which is preliminary data.</text>
</comment>
<dbReference type="EMBL" id="JAODUP010000024">
    <property type="protein sequence ID" value="KAK2167758.1"/>
    <property type="molecule type" value="Genomic_DNA"/>
</dbReference>
<feature type="region of interest" description="Disordered" evidence="1">
    <location>
        <begin position="38"/>
        <end position="58"/>
    </location>
</feature>
<evidence type="ECO:0000313" key="2">
    <source>
        <dbReference type="EMBL" id="KAK2167758.1"/>
    </source>
</evidence>
<organism evidence="2 3">
    <name type="scientific">Paralvinella palmiformis</name>
    <dbReference type="NCBI Taxonomy" id="53620"/>
    <lineage>
        <taxon>Eukaryota</taxon>
        <taxon>Metazoa</taxon>
        <taxon>Spiralia</taxon>
        <taxon>Lophotrochozoa</taxon>
        <taxon>Annelida</taxon>
        <taxon>Polychaeta</taxon>
        <taxon>Sedentaria</taxon>
        <taxon>Canalipalpata</taxon>
        <taxon>Terebellida</taxon>
        <taxon>Terebelliformia</taxon>
        <taxon>Alvinellidae</taxon>
        <taxon>Paralvinella</taxon>
    </lineage>
</organism>
<dbReference type="Proteomes" id="UP001208570">
    <property type="component" value="Unassembled WGS sequence"/>
</dbReference>
<reference evidence="2" key="1">
    <citation type="journal article" date="2023" name="Mol. Biol. Evol.">
        <title>Third-Generation Sequencing Reveals the Adaptive Role of the Epigenome in Three Deep-Sea Polychaetes.</title>
        <authorList>
            <person name="Perez M."/>
            <person name="Aroh O."/>
            <person name="Sun Y."/>
            <person name="Lan Y."/>
            <person name="Juniper S.K."/>
            <person name="Young C.R."/>
            <person name="Angers B."/>
            <person name="Qian P.Y."/>
        </authorList>
    </citation>
    <scope>NUCLEOTIDE SEQUENCE</scope>
    <source>
        <strain evidence="2">P08H-3</strain>
    </source>
</reference>
<dbReference type="AlphaFoldDB" id="A0AAD9KC67"/>
<protein>
    <submittedName>
        <fullName evidence="2">Uncharacterized protein</fullName>
    </submittedName>
</protein>
<proteinExistence type="predicted"/>